<proteinExistence type="predicted"/>
<dbReference type="EMBL" id="PYNS01000025">
    <property type="protein sequence ID" value="PSV08814.1"/>
    <property type="molecule type" value="Genomic_DNA"/>
</dbReference>
<dbReference type="InterPro" id="IPR008503">
    <property type="entry name" value="Asp_endopeptidase"/>
</dbReference>
<reference evidence="2 3" key="1">
    <citation type="submission" date="2018-03" db="EMBL/GenBank/DDBJ databases">
        <title>Whole genome sequencing of Histamine producing bacteria.</title>
        <authorList>
            <person name="Butler K."/>
        </authorList>
    </citation>
    <scope>NUCLEOTIDE SEQUENCE [LARGE SCALE GENOMIC DNA]</scope>
    <source>
        <strain evidence="2 3">Res.4.1</strain>
    </source>
</reference>
<feature type="domain" description="Retropepsin-like aspartic endopeptidase" evidence="1">
    <location>
        <begin position="104"/>
        <end position="197"/>
    </location>
</feature>
<gene>
    <name evidence="2" type="ORF">C0W93_17460</name>
</gene>
<name>A0A2T3KRC5_PHOLD</name>
<evidence type="ECO:0000313" key="3">
    <source>
        <dbReference type="Proteomes" id="UP000240530"/>
    </source>
</evidence>
<accession>A0A2T3KRC5</accession>
<dbReference type="PANTHER" id="PTHR38037">
    <property type="entry name" value="ZN_PROTEASE DOMAIN-CONTAINING PROTEIN"/>
    <property type="match status" value="1"/>
</dbReference>
<dbReference type="InterPro" id="IPR021109">
    <property type="entry name" value="Peptidase_aspartic_dom_sf"/>
</dbReference>
<evidence type="ECO:0000313" key="2">
    <source>
        <dbReference type="EMBL" id="PSV08814.1"/>
    </source>
</evidence>
<dbReference type="Proteomes" id="UP000240530">
    <property type="component" value="Unassembled WGS sequence"/>
</dbReference>
<protein>
    <recommendedName>
        <fullName evidence="1">Retropepsin-like aspartic endopeptidase domain-containing protein</fullName>
    </recommendedName>
</protein>
<dbReference type="Pfam" id="PF05618">
    <property type="entry name" value="Zn_protease"/>
    <property type="match status" value="1"/>
</dbReference>
<evidence type="ECO:0000259" key="1">
    <source>
        <dbReference type="Pfam" id="PF05618"/>
    </source>
</evidence>
<organism evidence="2 3">
    <name type="scientific">Photobacterium leiognathi subsp. mandapamensis</name>
    <name type="common">Photobacterium mandapamensis</name>
    <dbReference type="NCBI Taxonomy" id="48408"/>
    <lineage>
        <taxon>Bacteria</taxon>
        <taxon>Pseudomonadati</taxon>
        <taxon>Pseudomonadota</taxon>
        <taxon>Gammaproteobacteria</taxon>
        <taxon>Vibrionales</taxon>
        <taxon>Vibrionaceae</taxon>
        <taxon>Photobacterium</taxon>
    </lineage>
</organism>
<dbReference type="AlphaFoldDB" id="A0A2T3KRC5"/>
<dbReference type="Gene3D" id="2.40.70.10">
    <property type="entry name" value="Acid Proteases"/>
    <property type="match status" value="1"/>
</dbReference>
<dbReference type="PANTHER" id="PTHR38037:SF2">
    <property type="entry name" value="ATP-DEPENDENT ZINC PROTEASE DOMAIN-CONTAINING PROTEIN-RELATED"/>
    <property type="match status" value="1"/>
</dbReference>
<dbReference type="SUPFAM" id="SSF50630">
    <property type="entry name" value="Acid proteases"/>
    <property type="match status" value="1"/>
</dbReference>
<comment type="caution">
    <text evidence="2">The sequence shown here is derived from an EMBL/GenBank/DDBJ whole genome shotgun (WGS) entry which is preliminary data.</text>
</comment>
<sequence length="229" mass="25579">MRIVSGILLFLFAGGVSLAEERESIHYAIAQSRVSHDSFVPITKQPQNEFEKQASAYLSLSTAQHLLASDSFLAIDSSSLTLAHKKTHSATSAISKETAEGLYVVGRHEWILLGTSKEYFSAYVDQASKNSRIGVGELVEFEREGKDWVKFVLQGKEYKYAISEWVKGSEKSDEPLPVVKLRTKLGEINEEIEYVLIDGGNGIVLGENFLRDLAVQNTKYDYIQGRIKQ</sequence>